<dbReference type="SUPFAM" id="SSF48726">
    <property type="entry name" value="Immunoglobulin"/>
    <property type="match status" value="3"/>
</dbReference>
<dbReference type="SMART" id="SM00408">
    <property type="entry name" value="IGc2"/>
    <property type="match status" value="2"/>
</dbReference>
<dbReference type="Gene3D" id="2.60.40.10">
    <property type="entry name" value="Immunoglobulins"/>
    <property type="match status" value="3"/>
</dbReference>
<dbReference type="InterPro" id="IPR056386">
    <property type="entry name" value="Ig_CD22"/>
</dbReference>
<dbReference type="PROSITE" id="PS50835">
    <property type="entry name" value="IG_LIKE"/>
    <property type="match status" value="2"/>
</dbReference>
<dbReference type="InterPro" id="IPR003599">
    <property type="entry name" value="Ig_sub"/>
</dbReference>
<comment type="subunit">
    <text evidence="4">Predominantly monomer of isoform CD22-beta. Also found as heterodimer of isoform CD22-beta and a shorter isoform. Interacts with PTPN6/SHP-1, LYN, SYK, PIK3R1/PIK3R2 and PLCG1 upon phosphorylation. Interacts with GRB2, INPP5D and SHC1 upon phosphorylation. May form a complex with INPP5D/SHIP, GRB2 and SHC1.</text>
</comment>
<organism evidence="7 8">
    <name type="scientific">Polypterus senegalus</name>
    <name type="common">Senegal bichir</name>
    <dbReference type="NCBI Taxonomy" id="55291"/>
    <lineage>
        <taxon>Eukaryota</taxon>
        <taxon>Metazoa</taxon>
        <taxon>Chordata</taxon>
        <taxon>Craniata</taxon>
        <taxon>Vertebrata</taxon>
        <taxon>Euteleostomi</taxon>
        <taxon>Actinopterygii</taxon>
        <taxon>Polypteriformes</taxon>
        <taxon>Polypteridae</taxon>
        <taxon>Polypterus</taxon>
    </lineage>
</organism>
<feature type="domain" description="Ig-like" evidence="6">
    <location>
        <begin position="112"/>
        <end position="193"/>
    </location>
</feature>
<reference evidence="7 8" key="1">
    <citation type="journal article" date="2021" name="Cell">
        <title>Tracing the genetic footprints of vertebrate landing in non-teleost ray-finned fishes.</title>
        <authorList>
            <person name="Bi X."/>
            <person name="Wang K."/>
            <person name="Yang L."/>
            <person name="Pan H."/>
            <person name="Jiang H."/>
            <person name="Wei Q."/>
            <person name="Fang M."/>
            <person name="Yu H."/>
            <person name="Zhu C."/>
            <person name="Cai Y."/>
            <person name="He Y."/>
            <person name="Gan X."/>
            <person name="Zeng H."/>
            <person name="Yu D."/>
            <person name="Zhu Y."/>
            <person name="Jiang H."/>
            <person name="Qiu Q."/>
            <person name="Yang H."/>
            <person name="Zhang Y.E."/>
            <person name="Wang W."/>
            <person name="Zhu M."/>
            <person name="He S."/>
            <person name="Zhang G."/>
        </authorList>
    </citation>
    <scope>NUCLEOTIDE SEQUENCE [LARGE SCALE GENOMIC DNA]</scope>
    <source>
        <strain evidence="7">Bchr_013</strain>
    </source>
</reference>
<dbReference type="CDD" id="cd00096">
    <property type="entry name" value="Ig"/>
    <property type="match status" value="2"/>
</dbReference>
<evidence type="ECO:0000256" key="4">
    <source>
        <dbReference type="ARBA" id="ARBA00046458"/>
    </source>
</evidence>
<comment type="caution">
    <text evidence="7">The sequence shown here is derived from an EMBL/GenBank/DDBJ whole genome shotgun (WGS) entry which is preliminary data.</text>
</comment>
<evidence type="ECO:0000256" key="3">
    <source>
        <dbReference type="ARBA" id="ARBA00045430"/>
    </source>
</evidence>
<proteinExistence type="predicted"/>
<dbReference type="Pfam" id="PF24518">
    <property type="entry name" value="Ig_CD22"/>
    <property type="match status" value="1"/>
</dbReference>
<name>A0A8X7XQC7_POLSE</name>
<dbReference type="InterPro" id="IPR036179">
    <property type="entry name" value="Ig-like_dom_sf"/>
</dbReference>
<comment type="function">
    <text evidence="3">Most highly expressed siglec (sialic acid-binding immunoglobulin-like lectin) on B-cells that plays a role in various aspects of B-cell biology including differentiation, antigen presentation, and trafficking to bone marrow. Binds to alpha 2,6-linked sialic acid residues of surface molecules such as CD22 itself, CD45 and IgM in a cis configuration. Can also bind to ligands on other cells as an adhesion molecule in a trans configuration. Acts as an inhibitory coreceptor on the surface of B-cells and inhibits B-cell receptor induced signaling, characterized by inhibition of the calcium mobilization and cellular activation. Mechanistically, the immunoreceptor tyrosine-based inhibitory motif domain is phosphorylated by the Src kinase LYN, which in turn leads to the recruitment of the protein tyrosine phosphatase 1/PTPN6, leading to the negative regulation of BCR signaling. If this negative signaling from is of sufficient strength, apoptosis of the B-cell can be induced.</text>
</comment>
<evidence type="ECO:0000256" key="5">
    <source>
        <dbReference type="SAM" id="MobiDB-lite"/>
    </source>
</evidence>
<feature type="domain" description="Ig-like" evidence="6">
    <location>
        <begin position="198"/>
        <end position="279"/>
    </location>
</feature>
<evidence type="ECO:0000259" key="6">
    <source>
        <dbReference type="PROSITE" id="PS50835"/>
    </source>
</evidence>
<dbReference type="InterPro" id="IPR003598">
    <property type="entry name" value="Ig_sub2"/>
</dbReference>
<accession>A0A8X7XQC7</accession>
<dbReference type="AlphaFoldDB" id="A0A8X7XQC7"/>
<evidence type="ECO:0000256" key="1">
    <source>
        <dbReference type="ARBA" id="ARBA00040106"/>
    </source>
</evidence>
<keyword evidence="8" id="KW-1185">Reference proteome</keyword>
<dbReference type="EMBL" id="JAATIS010000094">
    <property type="protein sequence ID" value="KAG2471144.1"/>
    <property type="molecule type" value="Genomic_DNA"/>
</dbReference>
<feature type="region of interest" description="Disordered" evidence="5">
    <location>
        <begin position="454"/>
        <end position="519"/>
    </location>
</feature>
<dbReference type="PANTHER" id="PTHR46013">
    <property type="entry name" value="VASCULAR CELL ADHESION MOLECULE 1"/>
    <property type="match status" value="1"/>
</dbReference>
<feature type="region of interest" description="Disordered" evidence="5">
    <location>
        <begin position="299"/>
        <end position="321"/>
    </location>
</feature>
<evidence type="ECO:0000256" key="2">
    <source>
        <dbReference type="ARBA" id="ARBA00041781"/>
    </source>
</evidence>
<feature type="non-terminal residue" evidence="7">
    <location>
        <position position="519"/>
    </location>
</feature>
<evidence type="ECO:0000313" key="8">
    <source>
        <dbReference type="Proteomes" id="UP000886611"/>
    </source>
</evidence>
<evidence type="ECO:0000313" key="7">
    <source>
        <dbReference type="EMBL" id="KAG2471144.1"/>
    </source>
</evidence>
<dbReference type="SMART" id="SM00409">
    <property type="entry name" value="IG"/>
    <property type="match status" value="3"/>
</dbReference>
<dbReference type="InterPro" id="IPR013783">
    <property type="entry name" value="Ig-like_fold"/>
</dbReference>
<sequence length="519" mass="56080">MICAFDGSTVRINCTYKHPADVTVNKKMWLFGPKENETSNNQVIAEYLKNGQGVPDSHSHRVQFLGNKNTKKCDIKISNVSREDSEYYKFRFEGTKIWTQIPGLHVTVTDAPMNTEITGHPTNCIVKGTSVTLNCRASANPPSSYTWVKENSGHVGSGEQLNIRNFNESHTGSYHCEATNILGKAKSSAVTLTVYDAPMNTEITGHPTNCIVKGTSVTLNCRASANPPSSYTWVKENSSHVGSGEQLNIRNFNESHTGSYHCEATNILGKAKSSAVTLTVYGHKAVDCKRADVSHAMGGNINAVSESDVEDESEDSDSDAEDQQIVICEVSTGTLSSTVGSSDNQIPSCSSTVERSEIKKAEIKMPEVDGSAEAELKSSTVNINQDEEKGQAKTEVMQPVIETTPTEVDDIEGLNAAAATCEPSKVDEQTEASPESTVHSETACPLLNVKAVAETEPGTNSGSAVREEKAGIVEEMNVEEEWTTLPRKRKETSDGGVGAKRSNKMNLTEGADVSLKNRF</sequence>
<feature type="non-terminal residue" evidence="7">
    <location>
        <position position="1"/>
    </location>
</feature>
<dbReference type="Proteomes" id="UP000886611">
    <property type="component" value="Unassembled WGS sequence"/>
</dbReference>
<dbReference type="Pfam" id="PF13927">
    <property type="entry name" value="Ig_3"/>
    <property type="match status" value="2"/>
</dbReference>
<dbReference type="PANTHER" id="PTHR46013:SF4">
    <property type="entry name" value="B-CELL RECEPTOR CD22-RELATED"/>
    <property type="match status" value="1"/>
</dbReference>
<gene>
    <name evidence="7" type="primary">Cd22_2</name>
    <name evidence="7" type="ORF">GTO96_0006625</name>
</gene>
<protein>
    <recommendedName>
        <fullName evidence="1">B-cell receptor CD22</fullName>
    </recommendedName>
    <alternativeName>
        <fullName evidence="2">Sialic acid-binding Ig-like lectin 2</fullName>
    </alternativeName>
</protein>
<feature type="compositionally biased region" description="Polar residues" evidence="5">
    <location>
        <begin position="431"/>
        <end position="440"/>
    </location>
</feature>
<feature type="compositionally biased region" description="Acidic residues" evidence="5">
    <location>
        <begin position="307"/>
        <end position="321"/>
    </location>
</feature>
<dbReference type="InterPro" id="IPR007110">
    <property type="entry name" value="Ig-like_dom"/>
</dbReference>
<feature type="region of interest" description="Disordered" evidence="5">
    <location>
        <begin position="421"/>
        <end position="440"/>
    </location>
</feature>